<evidence type="ECO:0000256" key="1">
    <source>
        <dbReference type="ARBA" id="ARBA00022722"/>
    </source>
</evidence>
<keyword evidence="3" id="KW-0269">Exonuclease</keyword>
<feature type="compositionally biased region" description="Basic and acidic residues" evidence="4">
    <location>
        <begin position="210"/>
        <end position="222"/>
    </location>
</feature>
<sequence>MTYVIFDLEWVATFAKGQVPEIISIGAVKLDRDLNECGQFASFVRPKRARMLNKRTVRMTKIRPEDVRTSEDFAKVWKKFLQWIGDEEYFLLTWGPTDIRTLLANCKMHRVPLAWLRNYNDLQAEFGRLQELKNQTGLMEALEALQLKPIGAHHSAVDDARNTAQIFKSLYNKLQLVRNNHAGLLKAFAPKQPRRPSRTLSTQSRTRRGKHEERVERAGRKP</sequence>
<keyword evidence="1" id="KW-0540">Nuclease</keyword>
<dbReference type="eggNOG" id="COG5018">
    <property type="taxonomic scope" value="Bacteria"/>
</dbReference>
<dbReference type="EMBL" id="JMIR01000053">
    <property type="protein sequence ID" value="KEO80951.1"/>
    <property type="molecule type" value="Genomic_DNA"/>
</dbReference>
<dbReference type="GO" id="GO:0000175">
    <property type="term" value="F:3'-5'-RNA exonuclease activity"/>
    <property type="evidence" value="ECO:0007669"/>
    <property type="project" value="InterPro"/>
</dbReference>
<dbReference type="SMART" id="SM00479">
    <property type="entry name" value="EXOIII"/>
    <property type="match status" value="1"/>
</dbReference>
<keyword evidence="2" id="KW-0378">Hydrolase</keyword>
<dbReference type="GO" id="GO:0003676">
    <property type="term" value="F:nucleic acid binding"/>
    <property type="evidence" value="ECO:0007669"/>
    <property type="project" value="InterPro"/>
</dbReference>
<name>A0A074LFD1_9BACL</name>
<feature type="region of interest" description="Disordered" evidence="4">
    <location>
        <begin position="190"/>
        <end position="222"/>
    </location>
</feature>
<evidence type="ECO:0000313" key="7">
    <source>
        <dbReference type="Proteomes" id="UP000027931"/>
    </source>
</evidence>
<dbReference type="Gene3D" id="3.30.420.10">
    <property type="entry name" value="Ribonuclease H-like superfamily/Ribonuclease H"/>
    <property type="match status" value="1"/>
</dbReference>
<dbReference type="Pfam" id="PF00929">
    <property type="entry name" value="RNase_T"/>
    <property type="match status" value="1"/>
</dbReference>
<reference evidence="6 7" key="1">
    <citation type="journal article" date="2013" name="Int. J. Syst. Evol. Microbiol.">
        <title>Tumebacillus flagellatus sp. nov., an alpha-amylase/pullulanase-producing bacterium isolated from cassava wastewater.</title>
        <authorList>
            <person name="Wang Q."/>
            <person name="Xie N."/>
            <person name="Qin Y."/>
            <person name="Shen N."/>
            <person name="Zhu J."/>
            <person name="Mi H."/>
            <person name="Huang R."/>
        </authorList>
    </citation>
    <scope>NUCLEOTIDE SEQUENCE [LARGE SCALE GENOMIC DNA]</scope>
    <source>
        <strain evidence="6 7">GST4</strain>
    </source>
</reference>
<evidence type="ECO:0000313" key="6">
    <source>
        <dbReference type="EMBL" id="KEO80951.1"/>
    </source>
</evidence>
<organism evidence="6 7">
    <name type="scientific">Tumebacillus flagellatus</name>
    <dbReference type="NCBI Taxonomy" id="1157490"/>
    <lineage>
        <taxon>Bacteria</taxon>
        <taxon>Bacillati</taxon>
        <taxon>Bacillota</taxon>
        <taxon>Bacilli</taxon>
        <taxon>Bacillales</taxon>
        <taxon>Alicyclobacillaceae</taxon>
        <taxon>Tumebacillus</taxon>
    </lineage>
</organism>
<dbReference type="InterPro" id="IPR012337">
    <property type="entry name" value="RNaseH-like_sf"/>
</dbReference>
<evidence type="ECO:0000256" key="4">
    <source>
        <dbReference type="SAM" id="MobiDB-lite"/>
    </source>
</evidence>
<dbReference type="PANTHER" id="PTHR23044:SF61">
    <property type="entry name" value="3'-5' EXORIBONUCLEASE 1-RELATED"/>
    <property type="match status" value="1"/>
</dbReference>
<dbReference type="SUPFAM" id="SSF53098">
    <property type="entry name" value="Ribonuclease H-like"/>
    <property type="match status" value="1"/>
</dbReference>
<proteinExistence type="predicted"/>
<keyword evidence="7" id="KW-1185">Reference proteome</keyword>
<dbReference type="InterPro" id="IPR036397">
    <property type="entry name" value="RNaseH_sf"/>
</dbReference>
<dbReference type="InterPro" id="IPR047201">
    <property type="entry name" value="ERI-1_3'hExo-like"/>
</dbReference>
<dbReference type="Proteomes" id="UP000027931">
    <property type="component" value="Unassembled WGS sequence"/>
</dbReference>
<comment type="caution">
    <text evidence="6">The sequence shown here is derived from an EMBL/GenBank/DDBJ whole genome shotgun (WGS) entry which is preliminary data.</text>
</comment>
<dbReference type="InterPro" id="IPR051274">
    <property type="entry name" value="3-5_Exoribonuclease"/>
</dbReference>
<feature type="domain" description="Exonuclease" evidence="5">
    <location>
        <begin position="2"/>
        <end position="176"/>
    </location>
</feature>
<gene>
    <name evidence="6" type="ORF">EL26_23415</name>
</gene>
<dbReference type="RefSeq" id="WP_052036708.1">
    <property type="nucleotide sequence ID" value="NZ_JMIR01000053.1"/>
</dbReference>
<dbReference type="InterPro" id="IPR013520">
    <property type="entry name" value="Ribonucl_H"/>
</dbReference>
<protein>
    <recommendedName>
        <fullName evidence="5">Exonuclease domain-containing protein</fullName>
    </recommendedName>
</protein>
<evidence type="ECO:0000256" key="3">
    <source>
        <dbReference type="ARBA" id="ARBA00022839"/>
    </source>
</evidence>
<dbReference type="AlphaFoldDB" id="A0A074LFD1"/>
<evidence type="ECO:0000259" key="5">
    <source>
        <dbReference type="SMART" id="SM00479"/>
    </source>
</evidence>
<dbReference type="PANTHER" id="PTHR23044">
    <property type="entry name" value="3'-5' EXONUCLEASE ERI1-RELATED"/>
    <property type="match status" value="1"/>
</dbReference>
<accession>A0A074LFD1</accession>
<dbReference type="STRING" id="1157490.EL26_23415"/>
<dbReference type="OrthoDB" id="159416at2"/>
<dbReference type="CDD" id="cd06133">
    <property type="entry name" value="ERI-1_3'hExo_like"/>
    <property type="match status" value="1"/>
</dbReference>
<evidence type="ECO:0000256" key="2">
    <source>
        <dbReference type="ARBA" id="ARBA00022801"/>
    </source>
</evidence>